<evidence type="ECO:0008006" key="3">
    <source>
        <dbReference type="Google" id="ProtNLM"/>
    </source>
</evidence>
<dbReference type="Proteomes" id="UP000681610">
    <property type="component" value="Unassembled WGS sequence"/>
</dbReference>
<name>A0ABS3PZX8_9FLAO</name>
<evidence type="ECO:0000313" key="2">
    <source>
        <dbReference type="Proteomes" id="UP000681610"/>
    </source>
</evidence>
<comment type="caution">
    <text evidence="1">The sequence shown here is derived from an EMBL/GenBank/DDBJ whole genome shotgun (WGS) entry which is preliminary data.</text>
</comment>
<sequence length="75" mass="8559">MIQSHTITVTIKPEIIAQIDDTAIAHLHIKTSENTSTLKKWIRYGSDKLTHYSFLIALSEVFSLPIEELVQVHRS</sequence>
<dbReference type="EMBL" id="JAGDYP010000008">
    <property type="protein sequence ID" value="MBO1884830.1"/>
    <property type="molecule type" value="Genomic_DNA"/>
</dbReference>
<keyword evidence="2" id="KW-1185">Reference proteome</keyword>
<organism evidence="1 2">
    <name type="scientific">Capnocytophaga bilenii</name>
    <dbReference type="NCBI Taxonomy" id="2819369"/>
    <lineage>
        <taxon>Bacteria</taxon>
        <taxon>Pseudomonadati</taxon>
        <taxon>Bacteroidota</taxon>
        <taxon>Flavobacteriia</taxon>
        <taxon>Flavobacteriales</taxon>
        <taxon>Flavobacteriaceae</taxon>
        <taxon>Capnocytophaga</taxon>
    </lineage>
</organism>
<reference evidence="1 2" key="1">
    <citation type="submission" date="2021-03" db="EMBL/GenBank/DDBJ databases">
        <title>Isolation and description of Capnocytophaga bilenii sp. nov., a novel Capnocytophaga species, isolated from a gingivitis subject.</title>
        <authorList>
            <person name="Antezack A."/>
            <person name="Monnet-Corti V."/>
            <person name="La Scola B."/>
        </authorList>
    </citation>
    <scope>NUCLEOTIDE SEQUENCE [LARGE SCALE GENOMIC DNA]</scope>
    <source>
        <strain evidence="1 2">Marseille-Q4570</strain>
    </source>
</reference>
<evidence type="ECO:0000313" key="1">
    <source>
        <dbReference type="EMBL" id="MBO1884830.1"/>
    </source>
</evidence>
<protein>
    <recommendedName>
        <fullName evidence="3">XRE family transcriptional regulator</fullName>
    </recommendedName>
</protein>
<proteinExistence type="predicted"/>
<dbReference type="RefSeq" id="WP_208059244.1">
    <property type="nucleotide sequence ID" value="NZ_JAGDYP010000008.1"/>
</dbReference>
<accession>A0ABS3PZX8</accession>
<gene>
    <name evidence="1" type="ORF">J4N46_10510</name>
</gene>